<reference evidence="2" key="1">
    <citation type="submission" date="2016-02" db="EMBL/GenBank/DDBJ databases">
        <authorList>
            <person name="Wibberg D."/>
        </authorList>
    </citation>
    <scope>NUCLEOTIDE SEQUENCE [LARGE SCALE GENOMIC DNA]</scope>
</reference>
<proteinExistence type="predicted"/>
<dbReference type="EMBL" id="FLUV01001776">
    <property type="protein sequence ID" value="SBW24675.1"/>
    <property type="molecule type" value="Genomic_DNA"/>
</dbReference>
<dbReference type="Proteomes" id="UP000199013">
    <property type="component" value="Unassembled WGS sequence"/>
</dbReference>
<protein>
    <submittedName>
        <fullName evidence="1">Uncharacterized protein</fullName>
    </submittedName>
</protein>
<evidence type="ECO:0000313" key="1">
    <source>
        <dbReference type="EMBL" id="SBW24675.1"/>
    </source>
</evidence>
<keyword evidence="2" id="KW-1185">Reference proteome</keyword>
<name>A0A1C3P4C5_9ACTN</name>
<dbReference type="AlphaFoldDB" id="A0A1C3P4C5"/>
<evidence type="ECO:0000313" key="2">
    <source>
        <dbReference type="Proteomes" id="UP000199013"/>
    </source>
</evidence>
<organism evidence="1 2">
    <name type="scientific">Candidatus Protofrankia californiensis</name>
    <dbReference type="NCBI Taxonomy" id="1839754"/>
    <lineage>
        <taxon>Bacteria</taxon>
        <taxon>Bacillati</taxon>
        <taxon>Actinomycetota</taxon>
        <taxon>Actinomycetes</taxon>
        <taxon>Frankiales</taxon>
        <taxon>Frankiaceae</taxon>
        <taxon>Protofrankia</taxon>
    </lineage>
</organism>
<sequence length="93" mass="9820">MNGDAVSVKLLPGVAPVRYQRRTGTCAAQTSTHSAVPADAMLYALVVYGPDKLPVEVRLPFPSVTAADHHATSHGIDGHVLPMVFPVYPKSGI</sequence>
<accession>A0A1C3P4C5</accession>
<gene>
    <name evidence="1" type="ORF">FDG2_4248</name>
</gene>